<gene>
    <name evidence="1" type="ORF">B0H17DRAFT_209043</name>
</gene>
<reference evidence="1" key="1">
    <citation type="submission" date="2023-03" db="EMBL/GenBank/DDBJ databases">
        <title>Massive genome expansion in bonnet fungi (Mycena s.s.) driven by repeated elements and novel gene families across ecological guilds.</title>
        <authorList>
            <consortium name="Lawrence Berkeley National Laboratory"/>
            <person name="Harder C.B."/>
            <person name="Miyauchi S."/>
            <person name="Viragh M."/>
            <person name="Kuo A."/>
            <person name="Thoen E."/>
            <person name="Andreopoulos B."/>
            <person name="Lu D."/>
            <person name="Skrede I."/>
            <person name="Drula E."/>
            <person name="Henrissat B."/>
            <person name="Morin E."/>
            <person name="Kohler A."/>
            <person name="Barry K."/>
            <person name="LaButti K."/>
            <person name="Morin E."/>
            <person name="Salamov A."/>
            <person name="Lipzen A."/>
            <person name="Mereny Z."/>
            <person name="Hegedus B."/>
            <person name="Baldrian P."/>
            <person name="Stursova M."/>
            <person name="Weitz H."/>
            <person name="Taylor A."/>
            <person name="Grigoriev I.V."/>
            <person name="Nagy L.G."/>
            <person name="Martin F."/>
            <person name="Kauserud H."/>
        </authorList>
    </citation>
    <scope>NUCLEOTIDE SEQUENCE</scope>
    <source>
        <strain evidence="1">CBHHK067</strain>
    </source>
</reference>
<proteinExistence type="predicted"/>
<evidence type="ECO:0000313" key="1">
    <source>
        <dbReference type="EMBL" id="KAJ7669083.1"/>
    </source>
</evidence>
<dbReference type="EMBL" id="JARKIE010000189">
    <property type="protein sequence ID" value="KAJ7669083.1"/>
    <property type="molecule type" value="Genomic_DNA"/>
</dbReference>
<sequence>MVEVMSRRATEPSAARTSRDFQALLWTVKSLADDTELQPFIEGIPDALWGPMSRRYAYEDHIQALMRHPDLQLLSCIEGLLRSCDSGLLLPEASKRRQITCYKALRAIASLKCPQHLQPLDFIIIDNYNGSFQDPDIRHYSTSATAMKAWNLFCSMASRIAELSSYLAVCETEYKNRGHTPNLQPIRYYLKSVLPTLLDLSLDVDPDYIEGVISDPPLLTDMRATPHKFLFICLELSAALESPPYRWDETQAMISLDNTAPFSALKDTLERALNTVVVYEDLERLQPFAELRARPFFSVFGMFSL</sequence>
<dbReference type="Proteomes" id="UP001221757">
    <property type="component" value="Unassembled WGS sequence"/>
</dbReference>
<protein>
    <submittedName>
        <fullName evidence="1">Uncharacterized protein</fullName>
    </submittedName>
</protein>
<comment type="caution">
    <text evidence="1">The sequence shown here is derived from an EMBL/GenBank/DDBJ whole genome shotgun (WGS) entry which is preliminary data.</text>
</comment>
<keyword evidence="2" id="KW-1185">Reference proteome</keyword>
<accession>A0AAD7G5D4</accession>
<name>A0AAD7G5D4_MYCRO</name>
<evidence type="ECO:0000313" key="2">
    <source>
        <dbReference type="Proteomes" id="UP001221757"/>
    </source>
</evidence>
<organism evidence="1 2">
    <name type="scientific">Mycena rosella</name>
    <name type="common">Pink bonnet</name>
    <name type="synonym">Agaricus rosellus</name>
    <dbReference type="NCBI Taxonomy" id="1033263"/>
    <lineage>
        <taxon>Eukaryota</taxon>
        <taxon>Fungi</taxon>
        <taxon>Dikarya</taxon>
        <taxon>Basidiomycota</taxon>
        <taxon>Agaricomycotina</taxon>
        <taxon>Agaricomycetes</taxon>
        <taxon>Agaricomycetidae</taxon>
        <taxon>Agaricales</taxon>
        <taxon>Marasmiineae</taxon>
        <taxon>Mycenaceae</taxon>
        <taxon>Mycena</taxon>
    </lineage>
</organism>
<dbReference type="AlphaFoldDB" id="A0AAD7G5D4"/>